<reference evidence="2 3" key="1">
    <citation type="submission" date="2019-02" db="EMBL/GenBank/DDBJ databases">
        <title>Apibacter muscae sp. nov.: a novel member of the house fly microbiota.</title>
        <authorList>
            <person name="Park R."/>
        </authorList>
    </citation>
    <scope>NUCLEOTIDE SEQUENCE [LARGE SCALE GENOMIC DNA]</scope>
    <source>
        <strain evidence="2 3">AL1</strain>
    </source>
</reference>
<dbReference type="OrthoDB" id="982465at2"/>
<evidence type="ECO:0000256" key="1">
    <source>
        <dbReference type="SAM" id="MobiDB-lite"/>
    </source>
</evidence>
<comment type="caution">
    <text evidence="2">The sequence shown here is derived from an EMBL/GenBank/DDBJ whole genome shotgun (WGS) entry which is preliminary data.</text>
</comment>
<sequence>MKKITLIFLLITTLSMVTSCKKESTSNSSNQTEKTVSEKASDPTNYSTEYVLYNTEGKAVGGFDPKKHKILYNSQTYTAKEKEGKRKYYSNGTLTYEVKIKEDTYKLKNSSSKLLWKVKTYPDKIKISDNEENMNPFEIKNKNDTIEISKNGNILYSVKISGTDIFVNDKSKFKLSKAMDNYALGILSIEEIPMEQRLFLLMEYLYQNK</sequence>
<dbReference type="RefSeq" id="WP_146291786.1">
    <property type="nucleotide sequence ID" value="NZ_SELH01000014.1"/>
</dbReference>
<gene>
    <name evidence="2" type="ORF">ETU09_02915</name>
</gene>
<accession>A0A563DH57</accession>
<dbReference type="AlphaFoldDB" id="A0A563DH57"/>
<feature type="region of interest" description="Disordered" evidence="1">
    <location>
        <begin position="22"/>
        <end position="41"/>
    </location>
</feature>
<protein>
    <submittedName>
        <fullName evidence="2">Uncharacterized protein</fullName>
    </submittedName>
</protein>
<evidence type="ECO:0000313" key="3">
    <source>
        <dbReference type="Proteomes" id="UP000319499"/>
    </source>
</evidence>
<name>A0A563DH57_9FLAO</name>
<organism evidence="2 3">
    <name type="scientific">Apibacter muscae</name>
    <dbReference type="NCBI Taxonomy" id="2509004"/>
    <lineage>
        <taxon>Bacteria</taxon>
        <taxon>Pseudomonadati</taxon>
        <taxon>Bacteroidota</taxon>
        <taxon>Flavobacteriia</taxon>
        <taxon>Flavobacteriales</taxon>
        <taxon>Weeksellaceae</taxon>
        <taxon>Apibacter</taxon>
    </lineage>
</organism>
<dbReference type="PROSITE" id="PS51257">
    <property type="entry name" value="PROKAR_LIPOPROTEIN"/>
    <property type="match status" value="1"/>
</dbReference>
<dbReference type="Proteomes" id="UP000319499">
    <property type="component" value="Unassembled WGS sequence"/>
</dbReference>
<dbReference type="EMBL" id="SELH01000014">
    <property type="protein sequence ID" value="TWP29412.1"/>
    <property type="molecule type" value="Genomic_DNA"/>
</dbReference>
<feature type="compositionally biased region" description="Polar residues" evidence="1">
    <location>
        <begin position="25"/>
        <end position="34"/>
    </location>
</feature>
<evidence type="ECO:0000313" key="2">
    <source>
        <dbReference type="EMBL" id="TWP29412.1"/>
    </source>
</evidence>
<keyword evidence="3" id="KW-1185">Reference proteome</keyword>
<proteinExistence type="predicted"/>